<reference evidence="12" key="1">
    <citation type="journal article" date="2019" name="Int. J. Syst. Evol. Microbiol.">
        <title>The Global Catalogue of Microorganisms (GCM) 10K type strain sequencing project: providing services to taxonomists for standard genome sequencing and annotation.</title>
        <authorList>
            <consortium name="The Broad Institute Genomics Platform"/>
            <consortium name="The Broad Institute Genome Sequencing Center for Infectious Disease"/>
            <person name="Wu L."/>
            <person name="Ma J."/>
        </authorList>
    </citation>
    <scope>NUCLEOTIDE SEQUENCE [LARGE SCALE GENOMIC DNA]</scope>
    <source>
        <strain evidence="12">KCTC 52438</strain>
    </source>
</reference>
<keyword evidence="5 8" id="KW-0677">Repeat</keyword>
<evidence type="ECO:0000256" key="3">
    <source>
        <dbReference type="ARBA" id="ARBA00022692"/>
    </source>
</evidence>
<comment type="caution">
    <text evidence="11">The sequence shown here is derived from an EMBL/GenBank/DDBJ whole genome shotgun (WGS) entry which is preliminary data.</text>
</comment>
<feature type="domain" description="POTRA" evidence="10">
    <location>
        <begin position="93"/>
        <end position="173"/>
    </location>
</feature>
<proteinExistence type="inferred from homology"/>
<feature type="chain" id="PRO_5044940951" description="Outer membrane protein assembly factor BamA" evidence="8">
    <location>
        <begin position="23"/>
        <end position="861"/>
    </location>
</feature>
<dbReference type="RefSeq" id="WP_386717293.1">
    <property type="nucleotide sequence ID" value="NZ_JBHRSZ010000002.1"/>
</dbReference>
<evidence type="ECO:0000256" key="7">
    <source>
        <dbReference type="ARBA" id="ARBA00023237"/>
    </source>
</evidence>
<dbReference type="PROSITE" id="PS51779">
    <property type="entry name" value="POTRA"/>
    <property type="match status" value="5"/>
</dbReference>
<comment type="function">
    <text evidence="8">Part of the outer membrane protein assembly complex, which is involved in assembly and insertion of beta-barrel proteins into the outer membrane.</text>
</comment>
<dbReference type="Pfam" id="PF07244">
    <property type="entry name" value="POTRA"/>
    <property type="match status" value="4"/>
</dbReference>
<keyword evidence="2 8" id="KW-1134">Transmembrane beta strand</keyword>
<evidence type="ECO:0000256" key="6">
    <source>
        <dbReference type="ARBA" id="ARBA00023136"/>
    </source>
</evidence>
<evidence type="ECO:0000259" key="10">
    <source>
        <dbReference type="PROSITE" id="PS51779"/>
    </source>
</evidence>
<dbReference type="PANTHER" id="PTHR12815:SF23">
    <property type="entry name" value="OUTER MEMBRANE PROTEIN ASSEMBLY FACTOR BAMA"/>
    <property type="match status" value="1"/>
</dbReference>
<protein>
    <recommendedName>
        <fullName evidence="8 9">Outer membrane protein assembly factor BamA</fullName>
    </recommendedName>
</protein>
<feature type="domain" description="POTRA" evidence="10">
    <location>
        <begin position="267"/>
        <end position="345"/>
    </location>
</feature>
<feature type="signal peptide" evidence="8">
    <location>
        <begin position="1"/>
        <end position="22"/>
    </location>
</feature>
<dbReference type="InterPro" id="IPR034746">
    <property type="entry name" value="POTRA"/>
</dbReference>
<feature type="domain" description="POTRA" evidence="10">
    <location>
        <begin position="25"/>
        <end position="92"/>
    </location>
</feature>
<dbReference type="PIRSF" id="PIRSF006076">
    <property type="entry name" value="OM_assembly_OMP85"/>
    <property type="match status" value="1"/>
</dbReference>
<evidence type="ECO:0000313" key="11">
    <source>
        <dbReference type="EMBL" id="MFC3150460.1"/>
    </source>
</evidence>
<dbReference type="Pfam" id="PF01103">
    <property type="entry name" value="Omp85"/>
    <property type="match status" value="1"/>
</dbReference>
<dbReference type="InterPro" id="IPR039910">
    <property type="entry name" value="D15-like"/>
</dbReference>
<evidence type="ECO:0000313" key="12">
    <source>
        <dbReference type="Proteomes" id="UP001595476"/>
    </source>
</evidence>
<dbReference type="Gene3D" id="3.10.20.310">
    <property type="entry name" value="membrane protein fhac"/>
    <property type="match status" value="5"/>
</dbReference>
<feature type="domain" description="POTRA" evidence="10">
    <location>
        <begin position="176"/>
        <end position="264"/>
    </location>
</feature>
<keyword evidence="3 8" id="KW-0812">Transmembrane</keyword>
<gene>
    <name evidence="8 11" type="primary">bamA</name>
    <name evidence="11" type="ORF">ACFOEK_05450</name>
</gene>
<comment type="subcellular location">
    <subcellularLocation>
        <location evidence="8">Cell outer membrane</location>
    </subcellularLocation>
    <subcellularLocation>
        <location evidence="1">Membrane</location>
    </subcellularLocation>
</comment>
<evidence type="ECO:0000256" key="8">
    <source>
        <dbReference type="HAMAP-Rule" id="MF_01430"/>
    </source>
</evidence>
<evidence type="ECO:0000256" key="5">
    <source>
        <dbReference type="ARBA" id="ARBA00022737"/>
    </source>
</evidence>
<keyword evidence="12" id="KW-1185">Reference proteome</keyword>
<dbReference type="Proteomes" id="UP001595476">
    <property type="component" value="Unassembled WGS sequence"/>
</dbReference>
<comment type="subunit">
    <text evidence="8">Part of the Bam complex.</text>
</comment>
<dbReference type="InterPro" id="IPR023707">
    <property type="entry name" value="OM_assembly_BamA"/>
</dbReference>
<sequence length="861" mass="95891" precursor="true">MLKNSLRCLTFVFLLLPVISFASSFTVTDIRVDGLQRVTAGSVFASFPISVGDTVDSVRLSKATKLLYKTGSFDDIKLSREGSVLIIEVKERPFISGIEFDGNSSIPDEELSKGLEQAGLAEGRLFKRMTIELIEQELERQYIGQGRYDADVKVNVEELARNRVALKIDINEGTMAAVTHINIVGNEKFEDEKLLNQFDLSVKGWLSWATGSGNYSREQLSGDLEKLKSWYMDRGYIDFSIESTQVSISPDKSQIFITINVFEGEEYTVNEVNLAGDIVVTEEEIRRLILVEKDQTFSRQLVTLSSDFITKRLGNEGYTFANVNGIPQKVGDEKKVDVTFFVDPQKRAYVRRISFKGNDKTKDEVIRREMRQIEGGWASTDKIEQSKTRLERLGYFKTVNVETPPVPETTDQIDVVYTVEEQSSGSLTASVGFSQTSGLILSAAISQNNWMGTGNRVSFGVSRSDFRSSVNFSYTNPYFTVDGISRGFSMFYQETDYSEADISSYQTDRFGGGINFGYPISNIERIGIDFGVSRTKLTLGDEPAQEISGTPDPIDGVNHYVNDKYNIESSNTSSTDIENSITCEFDEFSPSCSDLGNLEPPSEEAQGFVDEEGDTFNDFTITTSWTRSTLNRGLMPTNGSSQSLSLELSTPISDVPFYKVTYKGQMFKPLTKSQDYVFRLRTEFGYGDSYNASAMPFWEHYYSGGIGSVRGYASNSLGPRTTPAERYVTTAAKDTTCPSSCEQYPAYVIDENGNYITALESDDDPFGGNLLVEGSAELIFPLPFVEDQSSFRTALFFDAGQVYDTNREEYEFAADEIRAAAGVSLSWITPIGPLSFSLAKALNAKDDDDTQIFEFALGRPF</sequence>
<keyword evidence="4 8" id="KW-0732">Signal</keyword>
<organism evidence="11 12">
    <name type="scientific">Litoribrevibacter euphylliae</name>
    <dbReference type="NCBI Taxonomy" id="1834034"/>
    <lineage>
        <taxon>Bacteria</taxon>
        <taxon>Pseudomonadati</taxon>
        <taxon>Pseudomonadota</taxon>
        <taxon>Gammaproteobacteria</taxon>
        <taxon>Oceanospirillales</taxon>
        <taxon>Oceanospirillaceae</taxon>
        <taxon>Litoribrevibacter</taxon>
    </lineage>
</organism>
<dbReference type="HAMAP" id="MF_01430">
    <property type="entry name" value="OM_assembly_BamA"/>
    <property type="match status" value="1"/>
</dbReference>
<evidence type="ECO:0000256" key="2">
    <source>
        <dbReference type="ARBA" id="ARBA00022452"/>
    </source>
</evidence>
<name>A0ABV7HDF6_9GAMM</name>
<evidence type="ECO:0000256" key="1">
    <source>
        <dbReference type="ARBA" id="ARBA00004370"/>
    </source>
</evidence>
<dbReference type="InterPro" id="IPR000184">
    <property type="entry name" value="Bac_surfAg_D15"/>
</dbReference>
<feature type="domain" description="POTRA" evidence="10">
    <location>
        <begin position="348"/>
        <end position="422"/>
    </location>
</feature>
<dbReference type="InterPro" id="IPR010827">
    <property type="entry name" value="BamA/TamA_POTRA"/>
</dbReference>
<dbReference type="Gene3D" id="2.40.160.50">
    <property type="entry name" value="membrane protein fhac: a member of the omp85/tpsb transporter family"/>
    <property type="match status" value="1"/>
</dbReference>
<evidence type="ECO:0000256" key="4">
    <source>
        <dbReference type="ARBA" id="ARBA00022729"/>
    </source>
</evidence>
<comment type="similarity">
    <text evidence="8">Belongs to the BamA family.</text>
</comment>
<evidence type="ECO:0000256" key="9">
    <source>
        <dbReference type="NCBIfam" id="TIGR03303"/>
    </source>
</evidence>
<keyword evidence="6 8" id="KW-0472">Membrane</keyword>
<dbReference type="PANTHER" id="PTHR12815">
    <property type="entry name" value="SORTING AND ASSEMBLY MACHINERY SAMM50 PROTEIN FAMILY MEMBER"/>
    <property type="match status" value="1"/>
</dbReference>
<dbReference type="NCBIfam" id="TIGR03303">
    <property type="entry name" value="OM_YaeT"/>
    <property type="match status" value="1"/>
</dbReference>
<accession>A0ABV7HDF6</accession>
<dbReference type="EMBL" id="JBHRSZ010000002">
    <property type="protein sequence ID" value="MFC3150460.1"/>
    <property type="molecule type" value="Genomic_DNA"/>
</dbReference>
<keyword evidence="7 8" id="KW-0998">Cell outer membrane</keyword>